<organism evidence="5 6">
    <name type="scientific">Rhodotorula diobovata</name>
    <dbReference type="NCBI Taxonomy" id="5288"/>
    <lineage>
        <taxon>Eukaryota</taxon>
        <taxon>Fungi</taxon>
        <taxon>Dikarya</taxon>
        <taxon>Basidiomycota</taxon>
        <taxon>Pucciniomycotina</taxon>
        <taxon>Microbotryomycetes</taxon>
        <taxon>Sporidiobolales</taxon>
        <taxon>Sporidiobolaceae</taxon>
        <taxon>Rhodotorula</taxon>
    </lineage>
</organism>
<keyword evidence="2" id="KW-0863">Zinc-finger</keyword>
<dbReference type="InterPro" id="IPR002893">
    <property type="entry name" value="Znf_MYND"/>
</dbReference>
<keyword evidence="6" id="KW-1185">Reference proteome</keyword>
<name>A0A5C5FKC6_9BASI</name>
<dbReference type="Pfam" id="PF01753">
    <property type="entry name" value="zf-MYND"/>
    <property type="match status" value="1"/>
</dbReference>
<dbReference type="EMBL" id="SOZI01000228">
    <property type="protein sequence ID" value="TNY17218.1"/>
    <property type="molecule type" value="Genomic_DNA"/>
</dbReference>
<evidence type="ECO:0000259" key="4">
    <source>
        <dbReference type="Pfam" id="PF01753"/>
    </source>
</evidence>
<proteinExistence type="predicted"/>
<keyword evidence="1" id="KW-0479">Metal-binding</keyword>
<reference evidence="5 6" key="1">
    <citation type="submission" date="2019-03" db="EMBL/GenBank/DDBJ databases">
        <title>Rhodosporidium diobovatum UCD-FST 08-225 genome sequencing, assembly, and annotation.</title>
        <authorList>
            <person name="Fakankun I.U."/>
            <person name="Fristensky B."/>
            <person name="Levin D.B."/>
        </authorList>
    </citation>
    <scope>NUCLEOTIDE SEQUENCE [LARGE SCALE GENOMIC DNA]</scope>
    <source>
        <strain evidence="5 6">UCD-FST 08-225</strain>
    </source>
</reference>
<sequence>MSSNAGGPCLVCGKKSTNRCSNCAKASIDLFFCSTAHQKLAWWAHKIVCGPGKANPFRQPYLTADEAEDALVHEASPVAELDGKSLAETFEHFLRPEDIGSLTLTAVCLDSP</sequence>
<dbReference type="OrthoDB" id="407198at2759"/>
<gene>
    <name evidence="5" type="ORF">DMC30DRAFT_133522</name>
</gene>
<evidence type="ECO:0000256" key="1">
    <source>
        <dbReference type="ARBA" id="ARBA00022723"/>
    </source>
</evidence>
<dbReference type="SUPFAM" id="SSF144232">
    <property type="entry name" value="HIT/MYND zinc finger-like"/>
    <property type="match status" value="1"/>
</dbReference>
<comment type="caution">
    <text evidence="5">The sequence shown here is derived from an EMBL/GenBank/DDBJ whole genome shotgun (WGS) entry which is preliminary data.</text>
</comment>
<feature type="domain" description="MYND-type" evidence="4">
    <location>
        <begin position="9"/>
        <end position="49"/>
    </location>
</feature>
<protein>
    <recommendedName>
        <fullName evidence="4">MYND-type domain-containing protein</fullName>
    </recommendedName>
</protein>
<dbReference type="Proteomes" id="UP000311382">
    <property type="component" value="Unassembled WGS sequence"/>
</dbReference>
<dbReference type="AlphaFoldDB" id="A0A5C5FKC6"/>
<evidence type="ECO:0000313" key="6">
    <source>
        <dbReference type="Proteomes" id="UP000311382"/>
    </source>
</evidence>
<accession>A0A5C5FKC6</accession>
<dbReference type="GO" id="GO:0008270">
    <property type="term" value="F:zinc ion binding"/>
    <property type="evidence" value="ECO:0007669"/>
    <property type="project" value="UniProtKB-KW"/>
</dbReference>
<evidence type="ECO:0000256" key="2">
    <source>
        <dbReference type="ARBA" id="ARBA00022771"/>
    </source>
</evidence>
<dbReference type="Gene3D" id="6.10.140.2220">
    <property type="match status" value="1"/>
</dbReference>
<evidence type="ECO:0000313" key="5">
    <source>
        <dbReference type="EMBL" id="TNY17218.1"/>
    </source>
</evidence>
<keyword evidence="3" id="KW-0862">Zinc</keyword>
<evidence type="ECO:0000256" key="3">
    <source>
        <dbReference type="ARBA" id="ARBA00022833"/>
    </source>
</evidence>